<sequence length="404" mass="45185">MTKIAFIGTYIPQRCGIATYTHHLRQSIRGARGWRGIDPVIALRTSEATGLETAPGIWELDKHDRNAYIRAADRLNRSEVAVVSLQHEFGIFGGEAGGYVLDLAERLEKPLAVTFHTVFEQPKEPYRSVQERLAKRADMIMVMNRRAVDFLHSAFRIHREKIQVVPHGTPEPAPGKRIAYRRKMGWNGRKVVMTFGLLGRGKGLETVIHALDKVAREVPDVLYAIVGQTHPEVKKQEGEAYREELQAMIQQRGLEDHVTMIDRYVEEDELVGLLSACDLYVTPYPGLQQITSGTLAYAVGLGRPVLSTPYVYAEELLGSYPELLLAPGDAELWAERMCKLLGSEEERLEMERGMMNIGRAMHWPKVGNLHLSLFGQLAAKAKAGAAASSLKQDRRELAPKVVEA</sequence>
<dbReference type="InterPro" id="IPR028098">
    <property type="entry name" value="Glyco_trans_4-like_N"/>
</dbReference>
<evidence type="ECO:0000313" key="4">
    <source>
        <dbReference type="Proteomes" id="UP001177943"/>
    </source>
</evidence>
<evidence type="ECO:0000313" key="3">
    <source>
        <dbReference type="EMBL" id="WHX47964.1"/>
    </source>
</evidence>
<feature type="domain" description="Glycosyl transferase family 1" evidence="1">
    <location>
        <begin position="180"/>
        <end position="351"/>
    </location>
</feature>
<dbReference type="AlphaFoldDB" id="A0AA95L0A6"/>
<dbReference type="PANTHER" id="PTHR12526:SF572">
    <property type="entry name" value="BLL5144 PROTEIN"/>
    <property type="match status" value="1"/>
</dbReference>
<dbReference type="PANTHER" id="PTHR12526">
    <property type="entry name" value="GLYCOSYLTRANSFERASE"/>
    <property type="match status" value="1"/>
</dbReference>
<dbReference type="Pfam" id="PF13439">
    <property type="entry name" value="Glyco_transf_4"/>
    <property type="match status" value="1"/>
</dbReference>
<dbReference type="SUPFAM" id="SSF53756">
    <property type="entry name" value="UDP-Glycosyltransferase/glycogen phosphorylase"/>
    <property type="match status" value="1"/>
</dbReference>
<gene>
    <name evidence="3" type="ORF">QNH46_17765</name>
</gene>
<dbReference type="EMBL" id="CP126084">
    <property type="protein sequence ID" value="WHX47964.1"/>
    <property type="molecule type" value="Genomic_DNA"/>
</dbReference>
<dbReference type="Pfam" id="PF00534">
    <property type="entry name" value="Glycos_transf_1"/>
    <property type="match status" value="1"/>
</dbReference>
<evidence type="ECO:0000259" key="1">
    <source>
        <dbReference type="Pfam" id="PF00534"/>
    </source>
</evidence>
<name>A0AA95L0A6_9BACL</name>
<protein>
    <submittedName>
        <fullName evidence="3">Glycosyltransferase family 4 protein</fullName>
    </submittedName>
</protein>
<dbReference type="GO" id="GO:0016757">
    <property type="term" value="F:glycosyltransferase activity"/>
    <property type="evidence" value="ECO:0007669"/>
    <property type="project" value="InterPro"/>
</dbReference>
<accession>A0AA95L0A6</accession>
<dbReference type="Gene3D" id="3.40.50.2000">
    <property type="entry name" value="Glycogen Phosphorylase B"/>
    <property type="match status" value="2"/>
</dbReference>
<organism evidence="3 4">
    <name type="scientific">Paenibacillus woosongensis</name>
    <dbReference type="NCBI Taxonomy" id="307580"/>
    <lineage>
        <taxon>Bacteria</taxon>
        <taxon>Bacillati</taxon>
        <taxon>Bacillota</taxon>
        <taxon>Bacilli</taxon>
        <taxon>Bacillales</taxon>
        <taxon>Paenibacillaceae</taxon>
        <taxon>Paenibacillus</taxon>
    </lineage>
</organism>
<reference evidence="3" key="1">
    <citation type="submission" date="2023-05" db="EMBL/GenBank/DDBJ databases">
        <title>Comparative genomics of Bacillaceae isolates and their secondary metabolite potential.</title>
        <authorList>
            <person name="Song L."/>
            <person name="Nielsen L.J."/>
            <person name="Mohite O."/>
            <person name="Xu X."/>
            <person name="Weber T."/>
            <person name="Kovacs A.T."/>
        </authorList>
    </citation>
    <scope>NUCLEOTIDE SEQUENCE</scope>
    <source>
        <strain evidence="3">B2_4</strain>
    </source>
</reference>
<dbReference type="InterPro" id="IPR001296">
    <property type="entry name" value="Glyco_trans_1"/>
</dbReference>
<evidence type="ECO:0000259" key="2">
    <source>
        <dbReference type="Pfam" id="PF13439"/>
    </source>
</evidence>
<dbReference type="KEGG" id="pwn:QNH46_17765"/>
<dbReference type="RefSeq" id="WP_283925447.1">
    <property type="nucleotide sequence ID" value="NZ_CP126084.1"/>
</dbReference>
<feature type="domain" description="Glycosyltransferase subfamily 4-like N-terminal" evidence="2">
    <location>
        <begin position="100"/>
        <end position="168"/>
    </location>
</feature>
<dbReference type="Proteomes" id="UP001177943">
    <property type="component" value="Chromosome"/>
</dbReference>
<proteinExistence type="predicted"/>
<dbReference type="CDD" id="cd03822">
    <property type="entry name" value="GT4_mannosyltransferase-like"/>
    <property type="match status" value="1"/>
</dbReference>